<protein>
    <submittedName>
        <fullName evidence="1">Uncharacterized protein</fullName>
    </submittedName>
</protein>
<organism evidence="1 2">
    <name type="scientific">Artomyces pyxidatus</name>
    <dbReference type="NCBI Taxonomy" id="48021"/>
    <lineage>
        <taxon>Eukaryota</taxon>
        <taxon>Fungi</taxon>
        <taxon>Dikarya</taxon>
        <taxon>Basidiomycota</taxon>
        <taxon>Agaricomycotina</taxon>
        <taxon>Agaricomycetes</taxon>
        <taxon>Russulales</taxon>
        <taxon>Auriscalpiaceae</taxon>
        <taxon>Artomyces</taxon>
    </lineage>
</organism>
<evidence type="ECO:0000313" key="1">
    <source>
        <dbReference type="EMBL" id="KAI0062763.1"/>
    </source>
</evidence>
<proteinExistence type="predicted"/>
<reference evidence="1" key="2">
    <citation type="journal article" date="2022" name="New Phytol.">
        <title>Evolutionary transition to the ectomycorrhizal habit in the genomes of a hyperdiverse lineage of mushroom-forming fungi.</title>
        <authorList>
            <person name="Looney B."/>
            <person name="Miyauchi S."/>
            <person name="Morin E."/>
            <person name="Drula E."/>
            <person name="Courty P.E."/>
            <person name="Kohler A."/>
            <person name="Kuo A."/>
            <person name="LaButti K."/>
            <person name="Pangilinan J."/>
            <person name="Lipzen A."/>
            <person name="Riley R."/>
            <person name="Andreopoulos W."/>
            <person name="He G."/>
            <person name="Johnson J."/>
            <person name="Nolan M."/>
            <person name="Tritt A."/>
            <person name="Barry K.W."/>
            <person name="Grigoriev I.V."/>
            <person name="Nagy L.G."/>
            <person name="Hibbett D."/>
            <person name="Henrissat B."/>
            <person name="Matheny P.B."/>
            <person name="Labbe J."/>
            <person name="Martin F.M."/>
        </authorList>
    </citation>
    <scope>NUCLEOTIDE SEQUENCE</scope>
    <source>
        <strain evidence="1">HHB10654</strain>
    </source>
</reference>
<accession>A0ACB8T2M6</accession>
<gene>
    <name evidence="1" type="ORF">BV25DRAFT_619034</name>
</gene>
<keyword evidence="2" id="KW-1185">Reference proteome</keyword>
<reference evidence="1" key="1">
    <citation type="submission" date="2021-03" db="EMBL/GenBank/DDBJ databases">
        <authorList>
            <consortium name="DOE Joint Genome Institute"/>
            <person name="Ahrendt S."/>
            <person name="Looney B.P."/>
            <person name="Miyauchi S."/>
            <person name="Morin E."/>
            <person name="Drula E."/>
            <person name="Courty P.E."/>
            <person name="Chicoki N."/>
            <person name="Fauchery L."/>
            <person name="Kohler A."/>
            <person name="Kuo A."/>
            <person name="Labutti K."/>
            <person name="Pangilinan J."/>
            <person name="Lipzen A."/>
            <person name="Riley R."/>
            <person name="Andreopoulos W."/>
            <person name="He G."/>
            <person name="Johnson J."/>
            <person name="Barry K.W."/>
            <person name="Grigoriev I.V."/>
            <person name="Nagy L."/>
            <person name="Hibbett D."/>
            <person name="Henrissat B."/>
            <person name="Matheny P.B."/>
            <person name="Labbe J."/>
            <person name="Martin F."/>
        </authorList>
    </citation>
    <scope>NUCLEOTIDE SEQUENCE</scope>
    <source>
        <strain evidence="1">HHB10654</strain>
    </source>
</reference>
<comment type="caution">
    <text evidence="1">The sequence shown here is derived from an EMBL/GenBank/DDBJ whole genome shotgun (WGS) entry which is preliminary data.</text>
</comment>
<name>A0ACB8T2M6_9AGAM</name>
<evidence type="ECO:0000313" key="2">
    <source>
        <dbReference type="Proteomes" id="UP000814140"/>
    </source>
</evidence>
<sequence length="158" mass="17388">MGACRLSVHGFPRQTTHHGHHYQRAAHNSSVCLAVCACQSRTVITIRVRVARVLAEQGGIGIPGDFHPREQACPGCFYSDPAERLLSITLSIADGFRTEIVLPNVNVRDLDAHVCENGVMVLQVRLGWAGRWCSRSARADVYVQYSSGKIIDARAYTI</sequence>
<dbReference type="EMBL" id="MU277206">
    <property type="protein sequence ID" value="KAI0062763.1"/>
    <property type="molecule type" value="Genomic_DNA"/>
</dbReference>
<dbReference type="Proteomes" id="UP000814140">
    <property type="component" value="Unassembled WGS sequence"/>
</dbReference>